<keyword evidence="7" id="KW-0407">Ion channel</keyword>
<reference evidence="11 12" key="1">
    <citation type="journal article" date="2016" name="Nat. Commun.">
        <title>Thousands of microbial genomes shed light on interconnected biogeochemical processes in an aquifer system.</title>
        <authorList>
            <person name="Anantharaman K."/>
            <person name="Brown C.T."/>
            <person name="Hug L.A."/>
            <person name="Sharon I."/>
            <person name="Castelle C.J."/>
            <person name="Probst A.J."/>
            <person name="Thomas B.C."/>
            <person name="Singh A."/>
            <person name="Wilkins M.J."/>
            <person name="Karaoz U."/>
            <person name="Brodie E.L."/>
            <person name="Williams K.H."/>
            <person name="Hubbard S.S."/>
            <person name="Banfield J.F."/>
        </authorList>
    </citation>
    <scope>NUCLEOTIDE SEQUENCE [LARGE SCALE GENOMIC DNA]</scope>
</reference>
<name>A0A1F5E6H9_9BACT</name>
<dbReference type="PRINTS" id="PR00169">
    <property type="entry name" value="KCHANNEL"/>
</dbReference>
<dbReference type="EMBL" id="MEZK01000014">
    <property type="protein sequence ID" value="OGD62983.1"/>
    <property type="molecule type" value="Genomic_DNA"/>
</dbReference>
<dbReference type="InterPro" id="IPR013099">
    <property type="entry name" value="K_chnl_dom"/>
</dbReference>
<evidence type="ECO:0000256" key="2">
    <source>
        <dbReference type="ARBA" id="ARBA00022448"/>
    </source>
</evidence>
<comment type="subcellular location">
    <subcellularLocation>
        <location evidence="1">Membrane</location>
        <topology evidence="1">Multi-pass membrane protein</topology>
    </subcellularLocation>
</comment>
<evidence type="ECO:0000256" key="7">
    <source>
        <dbReference type="ARBA" id="ARBA00023303"/>
    </source>
</evidence>
<proteinExistence type="predicted"/>
<evidence type="ECO:0000256" key="4">
    <source>
        <dbReference type="ARBA" id="ARBA00022989"/>
    </source>
</evidence>
<evidence type="ECO:0000256" key="8">
    <source>
        <dbReference type="SAM" id="Coils"/>
    </source>
</evidence>
<dbReference type="SUPFAM" id="SSF81324">
    <property type="entry name" value="Voltage-gated potassium channels"/>
    <property type="match status" value="1"/>
</dbReference>
<feature type="transmembrane region" description="Helical" evidence="9">
    <location>
        <begin position="21"/>
        <end position="43"/>
    </location>
</feature>
<comment type="caution">
    <text evidence="11">The sequence shown here is derived from an EMBL/GenBank/DDBJ whole genome shotgun (WGS) entry which is preliminary data.</text>
</comment>
<dbReference type="GO" id="GO:0005249">
    <property type="term" value="F:voltage-gated potassium channel activity"/>
    <property type="evidence" value="ECO:0007669"/>
    <property type="project" value="InterPro"/>
</dbReference>
<evidence type="ECO:0000256" key="5">
    <source>
        <dbReference type="ARBA" id="ARBA00023065"/>
    </source>
</evidence>
<keyword evidence="5" id="KW-0406">Ion transport</keyword>
<evidence type="ECO:0000256" key="6">
    <source>
        <dbReference type="ARBA" id="ARBA00023136"/>
    </source>
</evidence>
<protein>
    <recommendedName>
        <fullName evidence="10">Potassium channel domain-containing protein</fullName>
    </recommendedName>
</protein>
<dbReference type="GO" id="GO:0008076">
    <property type="term" value="C:voltage-gated potassium channel complex"/>
    <property type="evidence" value="ECO:0007669"/>
    <property type="project" value="InterPro"/>
</dbReference>
<feature type="domain" description="Potassium channel" evidence="10">
    <location>
        <begin position="31"/>
        <end position="107"/>
    </location>
</feature>
<keyword evidence="4 9" id="KW-1133">Transmembrane helix</keyword>
<accession>A0A1F5E6H9</accession>
<feature type="transmembrane region" description="Helical" evidence="9">
    <location>
        <begin position="83"/>
        <end position="107"/>
    </location>
</feature>
<dbReference type="STRING" id="1797457.A2160_04450"/>
<evidence type="ECO:0000256" key="3">
    <source>
        <dbReference type="ARBA" id="ARBA00022692"/>
    </source>
</evidence>
<sequence>MRFKKMENHSVLRKELFTTYKVHRFLIAEFFLIVLATIITPLLEAGHPGAKILTMGDSLWWTLVTATNTGYGDFIPVSLGGRVIATVLMFSGFALYSVSVGIFISFINRHRVHRNWQRTNLQFEELNKRLDRLEKESTFVVNSIAKK</sequence>
<keyword evidence="2" id="KW-0813">Transport</keyword>
<feature type="coiled-coil region" evidence="8">
    <location>
        <begin position="116"/>
        <end position="143"/>
    </location>
</feature>
<dbReference type="PANTHER" id="PTHR11537:SF254">
    <property type="entry name" value="POTASSIUM VOLTAGE-GATED CHANNEL PROTEIN SHAB"/>
    <property type="match status" value="1"/>
</dbReference>
<dbReference type="GO" id="GO:0001508">
    <property type="term" value="P:action potential"/>
    <property type="evidence" value="ECO:0007669"/>
    <property type="project" value="TreeGrafter"/>
</dbReference>
<evidence type="ECO:0000256" key="1">
    <source>
        <dbReference type="ARBA" id="ARBA00004141"/>
    </source>
</evidence>
<evidence type="ECO:0000313" key="12">
    <source>
        <dbReference type="Proteomes" id="UP000177006"/>
    </source>
</evidence>
<dbReference type="Pfam" id="PF07885">
    <property type="entry name" value="Ion_trans_2"/>
    <property type="match status" value="1"/>
</dbReference>
<evidence type="ECO:0000256" key="9">
    <source>
        <dbReference type="SAM" id="Phobius"/>
    </source>
</evidence>
<keyword evidence="6 9" id="KW-0472">Membrane</keyword>
<evidence type="ECO:0000259" key="10">
    <source>
        <dbReference type="Pfam" id="PF07885"/>
    </source>
</evidence>
<dbReference type="AlphaFoldDB" id="A0A1F5E6H9"/>
<dbReference type="PANTHER" id="PTHR11537">
    <property type="entry name" value="VOLTAGE-GATED POTASSIUM CHANNEL"/>
    <property type="match status" value="1"/>
</dbReference>
<dbReference type="Proteomes" id="UP000177006">
    <property type="component" value="Unassembled WGS sequence"/>
</dbReference>
<evidence type="ECO:0000313" key="11">
    <source>
        <dbReference type="EMBL" id="OGD62983.1"/>
    </source>
</evidence>
<dbReference type="Gene3D" id="1.10.287.70">
    <property type="match status" value="1"/>
</dbReference>
<gene>
    <name evidence="11" type="ORF">A2160_04450</name>
</gene>
<keyword evidence="8" id="KW-0175">Coiled coil</keyword>
<dbReference type="InterPro" id="IPR028325">
    <property type="entry name" value="VG_K_chnl"/>
</dbReference>
<organism evidence="11 12">
    <name type="scientific">Candidatus Beckwithbacteria bacterium RBG_13_42_9</name>
    <dbReference type="NCBI Taxonomy" id="1797457"/>
    <lineage>
        <taxon>Bacteria</taxon>
        <taxon>Candidatus Beckwithiibacteriota</taxon>
    </lineage>
</organism>
<keyword evidence="3 9" id="KW-0812">Transmembrane</keyword>